<sequence>MTTYLLRPRDYVTIADNYGYESSDKKNIEGKLARKMCRCIKKVKKTLRVRPEISRENGAIAICNKSIFRNRGLKFNRVTCKKKAKFIRNKKDGWKLAKTRRNLEFKKKKTASNV</sequence>
<dbReference type="AlphaFoldDB" id="A0A6C0BTK9"/>
<name>A0A6C0BTK9_9ZZZZ</name>
<evidence type="ECO:0000313" key="1">
    <source>
        <dbReference type="EMBL" id="QHS95785.1"/>
    </source>
</evidence>
<accession>A0A6C0BTK9</accession>
<organism evidence="1">
    <name type="scientific">viral metagenome</name>
    <dbReference type="NCBI Taxonomy" id="1070528"/>
    <lineage>
        <taxon>unclassified sequences</taxon>
        <taxon>metagenomes</taxon>
        <taxon>organismal metagenomes</taxon>
    </lineage>
</organism>
<reference evidence="1" key="1">
    <citation type="journal article" date="2020" name="Nature">
        <title>Giant virus diversity and host interactions through global metagenomics.</title>
        <authorList>
            <person name="Schulz F."/>
            <person name="Roux S."/>
            <person name="Paez-Espino D."/>
            <person name="Jungbluth S."/>
            <person name="Walsh D.A."/>
            <person name="Denef V.J."/>
            <person name="McMahon K.D."/>
            <person name="Konstantinidis K.T."/>
            <person name="Eloe-Fadrosh E.A."/>
            <person name="Kyrpides N.C."/>
            <person name="Woyke T."/>
        </authorList>
    </citation>
    <scope>NUCLEOTIDE SEQUENCE</scope>
    <source>
        <strain evidence="1">GVMAG-M-3300018868-6</strain>
    </source>
</reference>
<proteinExistence type="predicted"/>
<dbReference type="EMBL" id="MN739257">
    <property type="protein sequence ID" value="QHS95785.1"/>
    <property type="molecule type" value="Genomic_DNA"/>
</dbReference>
<protein>
    <submittedName>
        <fullName evidence="1">Uncharacterized protein</fullName>
    </submittedName>
</protein>